<keyword evidence="1" id="KW-1133">Transmembrane helix</keyword>
<evidence type="ECO:0000313" key="3">
    <source>
        <dbReference type="Proteomes" id="UP000290289"/>
    </source>
</evidence>
<dbReference type="Proteomes" id="UP000290289">
    <property type="component" value="Chromosome 12"/>
</dbReference>
<proteinExistence type="predicted"/>
<protein>
    <submittedName>
        <fullName evidence="2">Uncharacterized protein</fullName>
    </submittedName>
</protein>
<sequence length="171" mass="19332">MAFSSVLYAVTRRSNLAENQNAKPAKANLRLPHHLARGKGDTDYWREASSIGECTAKIFVQHEPRSSLQMSTMIWAIQSANPSAHRTVCSSTVMAESLNKKRRTQSNCHIRKASHHVQQRRHRDFERVLSINVTGVFLGIFSTSSISLLLRFNTCMLVVLSHMHFVVPSMQ</sequence>
<dbReference type="AlphaFoldDB" id="A0A498IDB6"/>
<name>A0A498IDB6_MALDO</name>
<feature type="transmembrane region" description="Helical" evidence="1">
    <location>
        <begin position="128"/>
        <end position="150"/>
    </location>
</feature>
<comment type="caution">
    <text evidence="2">The sequence shown here is derived from an EMBL/GenBank/DDBJ whole genome shotgun (WGS) entry which is preliminary data.</text>
</comment>
<keyword evidence="3" id="KW-1185">Reference proteome</keyword>
<keyword evidence="1" id="KW-0812">Transmembrane</keyword>
<gene>
    <name evidence="2" type="ORF">DVH24_034867</name>
</gene>
<reference evidence="2 3" key="1">
    <citation type="submission" date="2018-10" db="EMBL/GenBank/DDBJ databases">
        <title>A high-quality apple genome assembly.</title>
        <authorList>
            <person name="Hu J."/>
        </authorList>
    </citation>
    <scope>NUCLEOTIDE SEQUENCE [LARGE SCALE GENOMIC DNA]</scope>
    <source>
        <strain evidence="3">cv. HFTH1</strain>
        <tissue evidence="2">Young leaf</tissue>
    </source>
</reference>
<dbReference type="EMBL" id="RDQH01000338">
    <property type="protein sequence ID" value="RXH81446.1"/>
    <property type="molecule type" value="Genomic_DNA"/>
</dbReference>
<evidence type="ECO:0000256" key="1">
    <source>
        <dbReference type="SAM" id="Phobius"/>
    </source>
</evidence>
<keyword evidence="1" id="KW-0472">Membrane</keyword>
<evidence type="ECO:0000313" key="2">
    <source>
        <dbReference type="EMBL" id="RXH81446.1"/>
    </source>
</evidence>
<accession>A0A498IDB6</accession>
<organism evidence="2 3">
    <name type="scientific">Malus domestica</name>
    <name type="common">Apple</name>
    <name type="synonym">Pyrus malus</name>
    <dbReference type="NCBI Taxonomy" id="3750"/>
    <lineage>
        <taxon>Eukaryota</taxon>
        <taxon>Viridiplantae</taxon>
        <taxon>Streptophyta</taxon>
        <taxon>Embryophyta</taxon>
        <taxon>Tracheophyta</taxon>
        <taxon>Spermatophyta</taxon>
        <taxon>Magnoliopsida</taxon>
        <taxon>eudicotyledons</taxon>
        <taxon>Gunneridae</taxon>
        <taxon>Pentapetalae</taxon>
        <taxon>rosids</taxon>
        <taxon>fabids</taxon>
        <taxon>Rosales</taxon>
        <taxon>Rosaceae</taxon>
        <taxon>Amygdaloideae</taxon>
        <taxon>Maleae</taxon>
        <taxon>Malus</taxon>
    </lineage>
</organism>